<evidence type="ECO:0000259" key="2">
    <source>
        <dbReference type="Pfam" id="PF01593"/>
    </source>
</evidence>
<name>A0ABR1KNS6_9PEZI</name>
<gene>
    <name evidence="3" type="ORF">IWZ03DRAFT_149909</name>
</gene>
<keyword evidence="1" id="KW-0812">Transmembrane</keyword>
<dbReference type="Gene3D" id="3.30.70.1990">
    <property type="match status" value="1"/>
</dbReference>
<sequence>MTKSIAIVGSGVTGIGALYALRDTDHDVHLFEANDRLGGHTNTLDFKHGDETVPVDTGFIVLNTATYPNFQSFLKHLNVETNKTEMTFGISRDQGKFEWAGTSLNAIFAQRSNLLRPSHWRMIFDIIRFNQFALDLLKDESSVSLNLSIGRYLDREGYSAAFRDNYLIPMTACVWSTGADKCALDFPAVTLVRFLWNHHLLNTITERPAWLTVKGGSRNYIDAVMKDFPRERVHLSSGVRNLRNTPDGKVALRFARGREQVFDQVLLACHGDQAWEIIAPSASAEELKILGAFHTTLNRAYLHSDVSLMPRNRATWSAWNYLTTSNPRSPNGSPAGALGLVSLTYNMNILQHIPVSKYGDVLVTMNPPHPPKPELTQGKLIPRTGRSLLVSDNFKANIPYTHPLYTANAVYYQGQLDKIQGTRGVWYAGAWTRYGFHEDGFLSGINIACDHFGGNVPWERVETKMIRGNSPVFSTKDHAVRVVIQLISIIIRILELFLGLFTIPSKTNKLKRGTSSRRKTMN</sequence>
<dbReference type="Pfam" id="PF01593">
    <property type="entry name" value="Amino_oxidase"/>
    <property type="match status" value="1"/>
</dbReference>
<dbReference type="SUPFAM" id="SSF51905">
    <property type="entry name" value="FAD/NAD(P)-binding domain"/>
    <property type="match status" value="1"/>
</dbReference>
<reference evidence="3 4" key="1">
    <citation type="submission" date="2024-04" db="EMBL/GenBank/DDBJ databases">
        <title>Phyllosticta paracitricarpa is synonymous to the EU quarantine fungus P. citricarpa based on phylogenomic analyses.</title>
        <authorList>
            <consortium name="Lawrence Berkeley National Laboratory"/>
            <person name="Van Ingen-Buijs V.A."/>
            <person name="Van Westerhoven A.C."/>
            <person name="Haridas S."/>
            <person name="Skiadas P."/>
            <person name="Martin F."/>
            <person name="Groenewald J.Z."/>
            <person name="Crous P.W."/>
            <person name="Seidl M.F."/>
        </authorList>
    </citation>
    <scope>NUCLEOTIDE SEQUENCE [LARGE SCALE GENOMIC DNA]</scope>
    <source>
        <strain evidence="3 4">CBS 123371</strain>
    </source>
</reference>
<dbReference type="InterPro" id="IPR036188">
    <property type="entry name" value="FAD/NAD-bd_sf"/>
</dbReference>
<dbReference type="Proteomes" id="UP001363622">
    <property type="component" value="Unassembled WGS sequence"/>
</dbReference>
<protein>
    <recommendedName>
        <fullName evidence="2">Amine oxidase domain-containing protein</fullName>
    </recommendedName>
</protein>
<accession>A0ABR1KNS6</accession>
<dbReference type="InterPro" id="IPR002937">
    <property type="entry name" value="Amino_oxidase"/>
</dbReference>
<keyword evidence="1" id="KW-0472">Membrane</keyword>
<organism evidence="3 4">
    <name type="scientific">Phyllosticta citriasiana</name>
    <dbReference type="NCBI Taxonomy" id="595635"/>
    <lineage>
        <taxon>Eukaryota</taxon>
        <taxon>Fungi</taxon>
        <taxon>Dikarya</taxon>
        <taxon>Ascomycota</taxon>
        <taxon>Pezizomycotina</taxon>
        <taxon>Dothideomycetes</taxon>
        <taxon>Dothideomycetes incertae sedis</taxon>
        <taxon>Botryosphaeriales</taxon>
        <taxon>Phyllostictaceae</taxon>
        <taxon>Phyllosticta</taxon>
    </lineage>
</organism>
<dbReference type="Gene3D" id="1.10.405.20">
    <property type="match status" value="1"/>
</dbReference>
<dbReference type="InterPro" id="IPR050464">
    <property type="entry name" value="Zeta_carotene_desat/Oxidored"/>
</dbReference>
<comment type="caution">
    <text evidence="3">The sequence shown here is derived from an EMBL/GenBank/DDBJ whole genome shotgun (WGS) entry which is preliminary data.</text>
</comment>
<evidence type="ECO:0000313" key="3">
    <source>
        <dbReference type="EMBL" id="KAK7518588.1"/>
    </source>
</evidence>
<dbReference type="EMBL" id="JBBPHU010000004">
    <property type="protein sequence ID" value="KAK7518588.1"/>
    <property type="molecule type" value="Genomic_DNA"/>
</dbReference>
<keyword evidence="4" id="KW-1185">Reference proteome</keyword>
<feature type="domain" description="Amine oxidase" evidence="2">
    <location>
        <begin position="17"/>
        <end position="450"/>
    </location>
</feature>
<dbReference type="PANTHER" id="PTHR42923">
    <property type="entry name" value="PROTOPORPHYRINOGEN OXIDASE"/>
    <property type="match status" value="1"/>
</dbReference>
<dbReference type="Gene3D" id="3.50.50.60">
    <property type="entry name" value="FAD/NAD(P)-binding domain"/>
    <property type="match status" value="1"/>
</dbReference>
<keyword evidence="1" id="KW-1133">Transmembrane helix</keyword>
<proteinExistence type="predicted"/>
<evidence type="ECO:0000313" key="4">
    <source>
        <dbReference type="Proteomes" id="UP001363622"/>
    </source>
</evidence>
<evidence type="ECO:0000256" key="1">
    <source>
        <dbReference type="SAM" id="Phobius"/>
    </source>
</evidence>
<dbReference type="PANTHER" id="PTHR42923:SF17">
    <property type="entry name" value="AMINE OXIDASE DOMAIN-CONTAINING PROTEIN"/>
    <property type="match status" value="1"/>
</dbReference>
<feature type="transmembrane region" description="Helical" evidence="1">
    <location>
        <begin position="482"/>
        <end position="503"/>
    </location>
</feature>